<evidence type="ECO:0000313" key="1">
    <source>
        <dbReference type="EMBL" id="KWA73273.1"/>
    </source>
</evidence>
<proteinExistence type="predicted"/>
<reference evidence="1 2" key="1">
    <citation type="submission" date="2015-11" db="EMBL/GenBank/DDBJ databases">
        <title>Expanding the genomic diversity of Burkholderia species for the development of highly accurate diagnostics.</title>
        <authorList>
            <person name="Sahl J."/>
            <person name="Keim P."/>
            <person name="Wagner D."/>
        </authorList>
    </citation>
    <scope>NUCLEOTIDE SEQUENCE [LARGE SCALE GENOMIC DNA]</scope>
    <source>
        <strain evidence="1 2">MSMB2087WGS</strain>
    </source>
</reference>
<dbReference type="AlphaFoldDB" id="A0A106PS01"/>
<dbReference type="RefSeq" id="WP_060193407.1">
    <property type="nucleotide sequence ID" value="NZ_LPHD01000188.1"/>
</dbReference>
<protein>
    <submittedName>
        <fullName evidence="1">Uncharacterized protein</fullName>
    </submittedName>
</protein>
<comment type="caution">
    <text evidence="1">The sequence shown here is derived from an EMBL/GenBank/DDBJ whole genome shotgun (WGS) entry which is preliminary data.</text>
</comment>
<sequence length="422" mass="46369">MERAGELGAKVEWLVRSTRPVLLDGNQLKYAPDSAKNALRKVDTLSISRNDDGRIALSCRAPGTDEATRFDADFYVYALGQDPDQPGAIGSVLGNALISQLEPMYDYDQVYSDKPYQTVLGLQSRGAMEGRGLLVVGASVAQLARQVSHTYLDHALERVSESVAQLDDDRFAQTLMVALLDGRPREEVVNQLSAMGGRGTPAFMQLETRLMDFFDARDYFSTRRASSGVAAEVENQVKTEVASVVVSPQLATVKASAGALSGMMPRYVANGEANYTSDNRTMLRAHIAERYPSIDNEQASKFIDEVIQLRHRRGSDFTQSALEEIKRLVSVGNASETIAALKEYGIGDELATRVQDLSGALENDANKDVLLDLKQALDEYFATRPKPVHGTPQAVRNAYEAALGRLDRGEQRSPLIKHWVRV</sequence>
<dbReference type="EMBL" id="LPHD01000188">
    <property type="protein sequence ID" value="KWA73273.1"/>
    <property type="molecule type" value="Genomic_DNA"/>
</dbReference>
<name>A0A106PS01_9BURK</name>
<dbReference type="Proteomes" id="UP000060630">
    <property type="component" value="Unassembled WGS sequence"/>
</dbReference>
<organism evidence="1 2">
    <name type="scientific">Burkholderia ubonensis</name>
    <dbReference type="NCBI Taxonomy" id="101571"/>
    <lineage>
        <taxon>Bacteria</taxon>
        <taxon>Pseudomonadati</taxon>
        <taxon>Pseudomonadota</taxon>
        <taxon>Betaproteobacteria</taxon>
        <taxon>Burkholderiales</taxon>
        <taxon>Burkholderiaceae</taxon>
        <taxon>Burkholderia</taxon>
        <taxon>Burkholderia cepacia complex</taxon>
    </lineage>
</organism>
<evidence type="ECO:0000313" key="2">
    <source>
        <dbReference type="Proteomes" id="UP000060630"/>
    </source>
</evidence>
<gene>
    <name evidence="1" type="ORF">WL29_04445</name>
</gene>
<accession>A0A106PS01</accession>